<gene>
    <name evidence="4 5" type="primary">kdsB</name>
    <name evidence="5" type="ORF">LEM8419_01450</name>
</gene>
<dbReference type="NCBIfam" id="TIGR00466">
    <property type="entry name" value="kdsB"/>
    <property type="match status" value="1"/>
</dbReference>
<evidence type="ECO:0000256" key="3">
    <source>
        <dbReference type="ARBA" id="ARBA00022985"/>
    </source>
</evidence>
<dbReference type="NCBIfam" id="NF009905">
    <property type="entry name" value="PRK13368.1"/>
    <property type="match status" value="1"/>
</dbReference>
<evidence type="ECO:0000256" key="1">
    <source>
        <dbReference type="ARBA" id="ARBA00022679"/>
    </source>
</evidence>
<evidence type="ECO:0000256" key="2">
    <source>
        <dbReference type="ARBA" id="ARBA00022695"/>
    </source>
</evidence>
<dbReference type="EC" id="2.7.7.38" evidence="4"/>
<evidence type="ECO:0000256" key="4">
    <source>
        <dbReference type="HAMAP-Rule" id="MF_00057"/>
    </source>
</evidence>
<comment type="similarity">
    <text evidence="4">Belongs to the KdsB family.</text>
</comment>
<comment type="subcellular location">
    <subcellularLocation>
        <location evidence="4">Cytoplasm</location>
    </subcellularLocation>
</comment>
<organism evidence="5 6">
    <name type="scientific">Neolewinella maritima</name>
    <dbReference type="NCBI Taxonomy" id="1383882"/>
    <lineage>
        <taxon>Bacteria</taxon>
        <taxon>Pseudomonadati</taxon>
        <taxon>Bacteroidota</taxon>
        <taxon>Saprospiria</taxon>
        <taxon>Saprospirales</taxon>
        <taxon>Lewinellaceae</taxon>
        <taxon>Neolewinella</taxon>
    </lineage>
</organism>
<protein>
    <recommendedName>
        <fullName evidence="4">3-deoxy-manno-octulosonate cytidylyltransferase</fullName>
        <ecNumber evidence="4">2.7.7.38</ecNumber>
    </recommendedName>
    <alternativeName>
        <fullName evidence="4">CMP-2-keto-3-deoxyoctulosonic acid synthase</fullName>
        <shortName evidence="4">CKS</shortName>
        <shortName evidence="4">CMP-KDO synthase</shortName>
    </alternativeName>
</protein>
<dbReference type="PANTHER" id="PTHR42866:SF2">
    <property type="entry name" value="3-DEOXY-MANNO-OCTULOSONATE CYTIDYLYLTRANSFERASE, MITOCHONDRIAL"/>
    <property type="match status" value="1"/>
</dbReference>
<sequence>MRLAVIPARYASSRFPGKPLADLGGCSLIERVYTAVTSTGLFDTVVVATDDERIVDVVEQFGGSVVMTSPSHPSGTDRVAEASRFYPAARIVVNVQGDEPFVRKEELQQLLAAFDDEAVAIATLATVISEESQLLSPNVVKVVRDSRGGALYFSRHAIPFLRDVPLGRWIQEGKHLQHIGVYAYRADVLQSLTKLAPAALETDESLEQLRWLNAGYRIHVSLTDHPAIGIDTPADLEAALRMLS</sequence>
<keyword evidence="4" id="KW-0963">Cytoplasm</keyword>
<keyword evidence="1 4" id="KW-0808">Transferase</keyword>
<dbReference type="InterPro" id="IPR003329">
    <property type="entry name" value="Cytidylyl_trans"/>
</dbReference>
<evidence type="ECO:0000313" key="6">
    <source>
        <dbReference type="Proteomes" id="UP000837803"/>
    </source>
</evidence>
<dbReference type="Proteomes" id="UP000837803">
    <property type="component" value="Unassembled WGS sequence"/>
</dbReference>
<name>A0ABM9AZU9_9BACT</name>
<keyword evidence="3 4" id="KW-0448">Lipopolysaccharide biosynthesis</keyword>
<evidence type="ECO:0000313" key="5">
    <source>
        <dbReference type="EMBL" id="CAH1000299.1"/>
    </source>
</evidence>
<dbReference type="SUPFAM" id="SSF53448">
    <property type="entry name" value="Nucleotide-diphospho-sugar transferases"/>
    <property type="match status" value="1"/>
</dbReference>
<keyword evidence="6" id="KW-1185">Reference proteome</keyword>
<dbReference type="CDD" id="cd02517">
    <property type="entry name" value="CMP-KDO-Synthetase"/>
    <property type="match status" value="1"/>
</dbReference>
<dbReference type="Gene3D" id="3.90.550.10">
    <property type="entry name" value="Spore Coat Polysaccharide Biosynthesis Protein SpsA, Chain A"/>
    <property type="match status" value="1"/>
</dbReference>
<comment type="function">
    <text evidence="4">Activates KDO (a required 8-carbon sugar) for incorporation into bacterial lipopolysaccharide in Gram-negative bacteria.</text>
</comment>
<dbReference type="RefSeq" id="WP_238750351.1">
    <property type="nucleotide sequence ID" value="NZ_CAKLPZ010000001.1"/>
</dbReference>
<comment type="pathway">
    <text evidence="4">Nucleotide-sugar biosynthesis; CMP-3-deoxy-D-manno-octulosonate biosynthesis; CMP-3-deoxy-D-manno-octulosonate from 3-deoxy-D-manno-octulosonate and CTP: step 1/1.</text>
</comment>
<dbReference type="HAMAP" id="MF_00057">
    <property type="entry name" value="KdsB"/>
    <property type="match status" value="1"/>
</dbReference>
<dbReference type="GO" id="GO:0008690">
    <property type="term" value="F:3-deoxy-manno-octulosonate cytidylyltransferase activity"/>
    <property type="evidence" value="ECO:0007669"/>
    <property type="project" value="UniProtKB-EC"/>
</dbReference>
<dbReference type="InterPro" id="IPR029044">
    <property type="entry name" value="Nucleotide-diphossugar_trans"/>
</dbReference>
<dbReference type="Pfam" id="PF02348">
    <property type="entry name" value="CTP_transf_3"/>
    <property type="match status" value="1"/>
</dbReference>
<dbReference type="InterPro" id="IPR004528">
    <property type="entry name" value="KdsB"/>
</dbReference>
<comment type="catalytic activity">
    <reaction evidence="4">
        <text>3-deoxy-alpha-D-manno-oct-2-ulosonate + CTP = CMP-3-deoxy-beta-D-manno-octulosonate + diphosphate</text>
        <dbReference type="Rhea" id="RHEA:23448"/>
        <dbReference type="ChEBI" id="CHEBI:33019"/>
        <dbReference type="ChEBI" id="CHEBI:37563"/>
        <dbReference type="ChEBI" id="CHEBI:85986"/>
        <dbReference type="ChEBI" id="CHEBI:85987"/>
        <dbReference type="EC" id="2.7.7.38"/>
    </reaction>
</comment>
<dbReference type="NCBIfam" id="NF003952">
    <property type="entry name" value="PRK05450.1-5"/>
    <property type="match status" value="1"/>
</dbReference>
<keyword evidence="2 4" id="KW-0548">Nucleotidyltransferase</keyword>
<proteinExistence type="inferred from homology"/>
<dbReference type="NCBIfam" id="NF003950">
    <property type="entry name" value="PRK05450.1-3"/>
    <property type="match status" value="1"/>
</dbReference>
<comment type="caution">
    <text evidence="5">The sequence shown here is derived from an EMBL/GenBank/DDBJ whole genome shotgun (WGS) entry which is preliminary data.</text>
</comment>
<reference evidence="5" key="1">
    <citation type="submission" date="2021-12" db="EMBL/GenBank/DDBJ databases">
        <authorList>
            <person name="Rodrigo-Torres L."/>
            <person name="Arahal R. D."/>
            <person name="Lucena T."/>
        </authorList>
    </citation>
    <scope>NUCLEOTIDE SEQUENCE</scope>
    <source>
        <strain evidence="5">CECT 8419</strain>
    </source>
</reference>
<dbReference type="EMBL" id="CAKLPZ010000001">
    <property type="protein sequence ID" value="CAH1000299.1"/>
    <property type="molecule type" value="Genomic_DNA"/>
</dbReference>
<accession>A0ABM9AZU9</accession>
<dbReference type="PANTHER" id="PTHR42866">
    <property type="entry name" value="3-DEOXY-MANNO-OCTULOSONATE CYTIDYLYLTRANSFERASE"/>
    <property type="match status" value="1"/>
</dbReference>